<dbReference type="AlphaFoldDB" id="A0A4Z2FMD5"/>
<keyword evidence="3" id="KW-1185">Reference proteome</keyword>
<protein>
    <submittedName>
        <fullName evidence="2">Uncharacterized protein</fullName>
    </submittedName>
</protein>
<proteinExistence type="predicted"/>
<organism evidence="2 3">
    <name type="scientific">Liparis tanakae</name>
    <name type="common">Tanaka's snailfish</name>
    <dbReference type="NCBI Taxonomy" id="230148"/>
    <lineage>
        <taxon>Eukaryota</taxon>
        <taxon>Metazoa</taxon>
        <taxon>Chordata</taxon>
        <taxon>Craniata</taxon>
        <taxon>Vertebrata</taxon>
        <taxon>Euteleostomi</taxon>
        <taxon>Actinopterygii</taxon>
        <taxon>Neopterygii</taxon>
        <taxon>Teleostei</taxon>
        <taxon>Neoteleostei</taxon>
        <taxon>Acanthomorphata</taxon>
        <taxon>Eupercaria</taxon>
        <taxon>Perciformes</taxon>
        <taxon>Cottioidei</taxon>
        <taxon>Cottales</taxon>
        <taxon>Liparidae</taxon>
        <taxon>Liparis</taxon>
    </lineage>
</organism>
<evidence type="ECO:0000313" key="2">
    <source>
        <dbReference type="EMBL" id="TNN42397.1"/>
    </source>
</evidence>
<reference evidence="2 3" key="1">
    <citation type="submission" date="2019-03" db="EMBL/GenBank/DDBJ databases">
        <title>First draft genome of Liparis tanakae, snailfish: a comprehensive survey of snailfish specific genes.</title>
        <authorList>
            <person name="Kim W."/>
            <person name="Song I."/>
            <person name="Jeong J.-H."/>
            <person name="Kim D."/>
            <person name="Kim S."/>
            <person name="Ryu S."/>
            <person name="Song J.Y."/>
            <person name="Lee S.K."/>
        </authorList>
    </citation>
    <scope>NUCLEOTIDE SEQUENCE [LARGE SCALE GENOMIC DNA]</scope>
    <source>
        <tissue evidence="2">Muscle</tissue>
    </source>
</reference>
<dbReference type="Proteomes" id="UP000314294">
    <property type="component" value="Unassembled WGS sequence"/>
</dbReference>
<feature type="compositionally biased region" description="Low complexity" evidence="1">
    <location>
        <begin position="105"/>
        <end position="129"/>
    </location>
</feature>
<dbReference type="EMBL" id="SRLO01001039">
    <property type="protein sequence ID" value="TNN42397.1"/>
    <property type="molecule type" value="Genomic_DNA"/>
</dbReference>
<evidence type="ECO:0000313" key="3">
    <source>
        <dbReference type="Proteomes" id="UP000314294"/>
    </source>
</evidence>
<feature type="region of interest" description="Disordered" evidence="1">
    <location>
        <begin position="93"/>
        <end position="179"/>
    </location>
</feature>
<sequence length="179" mass="19525">MPGWVYLSSGEDNGADRCCGETDKRTEHKEKGLMGWRVEVDEGGDTGFLWRAQQGASTSYIWTAKRERGGGRKPFFKESGSVALLPLTFSPRAQAQRSGENGRTLTSSFPSSPSPVLSRSLPQEALELLTAEEEEEEEGGGLERGHSPDTTAPPVRDVQQAISHSRHSTSVSGELVRHK</sequence>
<feature type="compositionally biased region" description="Acidic residues" evidence="1">
    <location>
        <begin position="130"/>
        <end position="140"/>
    </location>
</feature>
<name>A0A4Z2FMD5_9TELE</name>
<feature type="compositionally biased region" description="Polar residues" evidence="1">
    <location>
        <begin position="93"/>
        <end position="104"/>
    </location>
</feature>
<comment type="caution">
    <text evidence="2">The sequence shown here is derived from an EMBL/GenBank/DDBJ whole genome shotgun (WGS) entry which is preliminary data.</text>
</comment>
<gene>
    <name evidence="2" type="ORF">EYF80_047437</name>
</gene>
<feature type="compositionally biased region" description="Polar residues" evidence="1">
    <location>
        <begin position="160"/>
        <end position="172"/>
    </location>
</feature>
<evidence type="ECO:0000256" key="1">
    <source>
        <dbReference type="SAM" id="MobiDB-lite"/>
    </source>
</evidence>
<accession>A0A4Z2FMD5</accession>